<feature type="region of interest" description="Disordered" evidence="1">
    <location>
        <begin position="22"/>
        <end position="154"/>
    </location>
</feature>
<evidence type="ECO:0000256" key="2">
    <source>
        <dbReference type="SAM" id="SignalP"/>
    </source>
</evidence>
<proteinExistence type="predicted"/>
<dbReference type="OrthoDB" id="1262212at2"/>
<dbReference type="EMBL" id="JPLY01000001">
    <property type="protein sequence ID" value="KFC23893.1"/>
    <property type="molecule type" value="Genomic_DNA"/>
</dbReference>
<feature type="chain" id="PRO_5001787150" evidence="2">
    <location>
        <begin position="21"/>
        <end position="154"/>
    </location>
</feature>
<feature type="compositionally biased region" description="Polar residues" evidence="1">
    <location>
        <begin position="144"/>
        <end position="154"/>
    </location>
</feature>
<dbReference type="eggNOG" id="ENOG50312KV">
    <property type="taxonomic scope" value="Bacteria"/>
</dbReference>
<organism evidence="3 4">
    <name type="scientific">Epilithonimonas lactis</name>
    <dbReference type="NCBI Taxonomy" id="421072"/>
    <lineage>
        <taxon>Bacteria</taxon>
        <taxon>Pseudomonadati</taxon>
        <taxon>Bacteroidota</taxon>
        <taxon>Flavobacteriia</taxon>
        <taxon>Flavobacteriales</taxon>
        <taxon>Weeksellaceae</taxon>
        <taxon>Chryseobacterium group</taxon>
        <taxon>Epilithonimonas</taxon>
    </lineage>
</organism>
<dbReference type="Proteomes" id="UP000028623">
    <property type="component" value="Unassembled WGS sequence"/>
</dbReference>
<name>A0A085BN48_9FLAO</name>
<accession>A0A085BN48</accession>
<evidence type="ECO:0000256" key="1">
    <source>
        <dbReference type="SAM" id="MobiDB-lite"/>
    </source>
</evidence>
<keyword evidence="4" id="KW-1185">Reference proteome</keyword>
<feature type="compositionally biased region" description="Low complexity" evidence="1">
    <location>
        <begin position="92"/>
        <end position="142"/>
    </location>
</feature>
<keyword evidence="2" id="KW-0732">Signal</keyword>
<evidence type="ECO:0000313" key="3">
    <source>
        <dbReference type="EMBL" id="KFC23893.1"/>
    </source>
</evidence>
<comment type="caution">
    <text evidence="3">The sequence shown here is derived from an EMBL/GenBank/DDBJ whole genome shotgun (WGS) entry which is preliminary data.</text>
</comment>
<dbReference type="RefSeq" id="WP_034973989.1">
    <property type="nucleotide sequence ID" value="NZ_FOFI01000002.1"/>
</dbReference>
<dbReference type="STRING" id="421072.SAMN04488097_1946"/>
<protein>
    <submittedName>
        <fullName evidence="3">Uncharacterized protein</fullName>
    </submittedName>
</protein>
<sequence length="154" mass="16799">MKKLITATAFIMFGTMFITAQTTQKSDKKVRMAEKPASSTEMKLETQVQPNGMNRTVDTATMNNRSKMQTNPNRLQQNQTTPNNGTLQNPSTTLPNNGTLQNPNTTLPNNGTLQNPNTTLPNNGTLQNPGTTTPNNSTNPQQPLSPTNPMTPSR</sequence>
<gene>
    <name evidence="3" type="ORF">IO89_04850</name>
</gene>
<feature type="compositionally biased region" description="Basic and acidic residues" evidence="1">
    <location>
        <begin position="25"/>
        <end position="34"/>
    </location>
</feature>
<feature type="signal peptide" evidence="2">
    <location>
        <begin position="1"/>
        <end position="20"/>
    </location>
</feature>
<dbReference type="AlphaFoldDB" id="A0A085BN48"/>
<reference evidence="3 4" key="1">
    <citation type="submission" date="2014-07" db="EMBL/GenBank/DDBJ databases">
        <title>Epilithonimonas lactis LMG 22401 Genome.</title>
        <authorList>
            <person name="Pipes S.E."/>
            <person name="Stropko S.J."/>
        </authorList>
    </citation>
    <scope>NUCLEOTIDE SEQUENCE [LARGE SCALE GENOMIC DNA]</scope>
    <source>
        <strain evidence="3 4">LMG 24401</strain>
    </source>
</reference>
<evidence type="ECO:0000313" key="4">
    <source>
        <dbReference type="Proteomes" id="UP000028623"/>
    </source>
</evidence>
<feature type="compositionally biased region" description="Polar residues" evidence="1">
    <location>
        <begin position="37"/>
        <end position="91"/>
    </location>
</feature>